<dbReference type="Pfam" id="PF03937">
    <property type="entry name" value="Sdh5"/>
    <property type="match status" value="1"/>
</dbReference>
<dbReference type="GO" id="GO:0034553">
    <property type="term" value="P:mitochondrial respiratory chain complex II assembly"/>
    <property type="evidence" value="ECO:0007669"/>
    <property type="project" value="TreeGrafter"/>
</dbReference>
<proteinExistence type="inferred from homology"/>
<dbReference type="PANTHER" id="PTHR12469">
    <property type="entry name" value="PROTEIN EMI5 HOMOLOG, MITOCHONDRIAL"/>
    <property type="match status" value="1"/>
</dbReference>
<evidence type="ECO:0000256" key="2">
    <source>
        <dbReference type="ARBA" id="ARBA00023186"/>
    </source>
</evidence>
<dbReference type="Gene3D" id="1.10.150.250">
    <property type="entry name" value="Flavinator of succinate dehydrogenase"/>
    <property type="match status" value="1"/>
</dbReference>
<reference evidence="4" key="1">
    <citation type="journal article" date="2020" name="Nat. Commun.">
        <title>Large-scale genome sequencing of mycorrhizal fungi provides insights into the early evolution of symbiotic traits.</title>
        <authorList>
            <person name="Miyauchi S."/>
            <person name="Kiss E."/>
            <person name="Kuo A."/>
            <person name="Drula E."/>
            <person name="Kohler A."/>
            <person name="Sanchez-Garcia M."/>
            <person name="Morin E."/>
            <person name="Andreopoulos B."/>
            <person name="Barry K.W."/>
            <person name="Bonito G."/>
            <person name="Buee M."/>
            <person name="Carver A."/>
            <person name="Chen C."/>
            <person name="Cichocki N."/>
            <person name="Clum A."/>
            <person name="Culley D."/>
            <person name="Crous P.W."/>
            <person name="Fauchery L."/>
            <person name="Girlanda M."/>
            <person name="Hayes R.D."/>
            <person name="Keri Z."/>
            <person name="LaButti K."/>
            <person name="Lipzen A."/>
            <person name="Lombard V."/>
            <person name="Magnuson J."/>
            <person name="Maillard F."/>
            <person name="Murat C."/>
            <person name="Nolan M."/>
            <person name="Ohm R.A."/>
            <person name="Pangilinan J."/>
            <person name="Pereira M.F."/>
            <person name="Perotto S."/>
            <person name="Peter M."/>
            <person name="Pfister S."/>
            <person name="Riley R."/>
            <person name="Sitrit Y."/>
            <person name="Stielow J.B."/>
            <person name="Szollosi G."/>
            <person name="Zifcakova L."/>
            <person name="Stursova M."/>
            <person name="Spatafora J.W."/>
            <person name="Tedersoo L."/>
            <person name="Vaario L.M."/>
            <person name="Yamada A."/>
            <person name="Yan M."/>
            <person name="Wang P."/>
            <person name="Xu J."/>
            <person name="Bruns T."/>
            <person name="Baldrian P."/>
            <person name="Vilgalys R."/>
            <person name="Dunand C."/>
            <person name="Henrissat B."/>
            <person name="Grigoriev I.V."/>
            <person name="Hibbett D."/>
            <person name="Nagy L.G."/>
            <person name="Martin F.M."/>
        </authorList>
    </citation>
    <scope>NUCLEOTIDE SEQUENCE</scope>
    <source>
        <strain evidence="4">UP504</strain>
    </source>
</reference>
<comment type="subunit">
    <text evidence="3">Interacts with the flavoprotein subunit within the SDH catalytic dimer.</text>
</comment>
<accession>A0A9P6AYL7</accession>
<dbReference type="HAMAP" id="MF_03057">
    <property type="entry name" value="SDHAF2"/>
    <property type="match status" value="1"/>
</dbReference>
<dbReference type="FunFam" id="1.10.150.250:FF:000004">
    <property type="entry name" value="Succinate dehydrogenase assembly factor 2, mitochondrial"/>
    <property type="match status" value="1"/>
</dbReference>
<sequence length="165" mass="19186">MYILVRSLRAGISLRTISTRSTRLYSGPPPLSDPFPLPLESDEFAQQDSIHQDLLPDPIPRPNESLDSLRARLNYQSRKRGTLESDLLLSTFAKERLPTMTRAELEQFDKLMDEPDWDIYYWAINKRTPPERWAGSSLLEMLRVHARNEGKVVRRMPPLPELNRD</sequence>
<comment type="caution">
    <text evidence="4">The sequence shown here is derived from an EMBL/GenBank/DDBJ whole genome shotgun (WGS) entry which is preliminary data.</text>
</comment>
<evidence type="ECO:0000256" key="1">
    <source>
        <dbReference type="ARBA" id="ARBA00023128"/>
    </source>
</evidence>
<protein>
    <recommendedName>
        <fullName evidence="3">Succinate dehydrogenase assembly factor 2, mitochondrial</fullName>
        <shortName evidence="3">SDH assembly factor 2</shortName>
        <shortName evidence="3">SDHAF2</shortName>
    </recommendedName>
</protein>
<dbReference type="EMBL" id="MU128976">
    <property type="protein sequence ID" value="KAF9513166.1"/>
    <property type="molecule type" value="Genomic_DNA"/>
</dbReference>
<keyword evidence="1 3" id="KW-0496">Mitochondrion</keyword>
<comment type="function">
    <text evidence="3">Plays an essential role in the assembly of succinate dehydrogenase (SDH), an enzyme complex (also referred to as respiratory complex II) that is a component of both the tricarboxylic acid (TCA) cycle and the mitochondrial electron transport chain, and which couples the oxidation of succinate to fumarate with the reduction of ubiquinone (coenzyme Q) to ubiquinol. Required for flavinylation (covalent attachment of FAD) of the flavoprotein subunit of the SDH catalytic dimer.</text>
</comment>
<dbReference type="InterPro" id="IPR028882">
    <property type="entry name" value="SDHAF2"/>
</dbReference>
<dbReference type="InterPro" id="IPR036714">
    <property type="entry name" value="SDH_sf"/>
</dbReference>
<evidence type="ECO:0000313" key="5">
    <source>
        <dbReference type="Proteomes" id="UP000886523"/>
    </source>
</evidence>
<evidence type="ECO:0000313" key="4">
    <source>
        <dbReference type="EMBL" id="KAF9513166.1"/>
    </source>
</evidence>
<dbReference type="InterPro" id="IPR005631">
    <property type="entry name" value="SDH"/>
</dbReference>
<dbReference type="Proteomes" id="UP000886523">
    <property type="component" value="Unassembled WGS sequence"/>
</dbReference>
<dbReference type="GO" id="GO:0005759">
    <property type="term" value="C:mitochondrial matrix"/>
    <property type="evidence" value="ECO:0007669"/>
    <property type="project" value="UniProtKB-SubCell"/>
</dbReference>
<gene>
    <name evidence="4" type="ORF">BS47DRAFT_1372598</name>
</gene>
<keyword evidence="5" id="KW-1185">Reference proteome</keyword>
<dbReference type="AlphaFoldDB" id="A0A9P6AYL7"/>
<comment type="subcellular location">
    <subcellularLocation>
        <location evidence="3">Mitochondrion matrix</location>
    </subcellularLocation>
</comment>
<name>A0A9P6AYL7_9AGAM</name>
<dbReference type="GO" id="GO:0006099">
    <property type="term" value="P:tricarboxylic acid cycle"/>
    <property type="evidence" value="ECO:0007669"/>
    <property type="project" value="TreeGrafter"/>
</dbReference>
<dbReference type="SUPFAM" id="SSF109910">
    <property type="entry name" value="YgfY-like"/>
    <property type="match status" value="1"/>
</dbReference>
<comment type="similarity">
    <text evidence="3">Belongs to the SDHAF2 family.</text>
</comment>
<organism evidence="4 5">
    <name type="scientific">Hydnum rufescens UP504</name>
    <dbReference type="NCBI Taxonomy" id="1448309"/>
    <lineage>
        <taxon>Eukaryota</taxon>
        <taxon>Fungi</taxon>
        <taxon>Dikarya</taxon>
        <taxon>Basidiomycota</taxon>
        <taxon>Agaricomycotina</taxon>
        <taxon>Agaricomycetes</taxon>
        <taxon>Cantharellales</taxon>
        <taxon>Hydnaceae</taxon>
        <taxon>Hydnum</taxon>
    </lineage>
</organism>
<dbReference type="GO" id="GO:0006121">
    <property type="term" value="P:mitochondrial electron transport, succinate to ubiquinone"/>
    <property type="evidence" value="ECO:0007669"/>
    <property type="project" value="UniProtKB-UniRule"/>
</dbReference>
<evidence type="ECO:0000256" key="3">
    <source>
        <dbReference type="HAMAP-Rule" id="MF_03057"/>
    </source>
</evidence>
<dbReference type="PANTHER" id="PTHR12469:SF2">
    <property type="entry name" value="SUCCINATE DEHYDROGENASE ASSEMBLY FACTOR 2, MITOCHONDRIAL"/>
    <property type="match status" value="1"/>
</dbReference>
<dbReference type="OrthoDB" id="284292at2759"/>
<keyword evidence="2 3" id="KW-0143">Chaperone</keyword>